<keyword evidence="4 12" id="KW-0723">Serine/threonine-protein kinase</keyword>
<evidence type="ECO:0000256" key="7">
    <source>
        <dbReference type="ARBA" id="ARBA00022741"/>
    </source>
</evidence>
<protein>
    <recommendedName>
        <fullName evidence="12">Serine/threonine-protein kinase BSK</fullName>
        <ecNumber evidence="12">2.7.11.1</ecNumber>
    </recommendedName>
    <alternativeName>
        <fullName evidence="12">Brassinosteroid-signaling kinase</fullName>
    </alternativeName>
</protein>
<evidence type="ECO:0000256" key="2">
    <source>
        <dbReference type="ARBA" id="ARBA00008684"/>
    </source>
</evidence>
<evidence type="ECO:0000256" key="6">
    <source>
        <dbReference type="ARBA" id="ARBA00022707"/>
    </source>
</evidence>
<dbReference type="Pfam" id="PF07714">
    <property type="entry name" value="PK_Tyr_Ser-Thr"/>
    <property type="match status" value="1"/>
</dbReference>
<comment type="function">
    <text evidence="12">Serine/threonine kinase that acts as positive regulator of brassinosteroid (BR) signaling downstream of the receptor kinase BRI1.</text>
</comment>
<dbReference type="AlphaFoldDB" id="A0ABD0Z1B8"/>
<evidence type="ECO:0000256" key="4">
    <source>
        <dbReference type="ARBA" id="ARBA00022527"/>
    </source>
</evidence>
<dbReference type="PANTHER" id="PTHR45863">
    <property type="entry name" value="SERINE/THREONINE-PROTEIN KINASE BSK5"/>
    <property type="match status" value="1"/>
</dbReference>
<evidence type="ECO:0000259" key="14">
    <source>
        <dbReference type="PROSITE" id="PS50011"/>
    </source>
</evidence>
<dbReference type="Gene3D" id="3.30.200.20">
    <property type="entry name" value="Phosphorylase Kinase, domain 1"/>
    <property type="match status" value="1"/>
</dbReference>
<comment type="similarity">
    <text evidence="2 12">Belongs to the protein kinase superfamily. Ser/Thr protein kinase family.</text>
</comment>
<comment type="subcellular location">
    <subcellularLocation>
        <location evidence="1 12">Cell membrane</location>
        <topology evidence="1 12">Lipid-anchor</topology>
    </subcellularLocation>
</comment>
<comment type="catalytic activity">
    <reaction evidence="12">
        <text>L-threonyl-[protein] + ATP = O-phospho-L-threonyl-[protein] + ADP + H(+)</text>
        <dbReference type="Rhea" id="RHEA:46608"/>
        <dbReference type="Rhea" id="RHEA-COMP:11060"/>
        <dbReference type="Rhea" id="RHEA-COMP:11605"/>
        <dbReference type="ChEBI" id="CHEBI:15378"/>
        <dbReference type="ChEBI" id="CHEBI:30013"/>
        <dbReference type="ChEBI" id="CHEBI:30616"/>
        <dbReference type="ChEBI" id="CHEBI:61977"/>
        <dbReference type="ChEBI" id="CHEBI:456216"/>
        <dbReference type="EC" id="2.7.11.1"/>
    </reaction>
</comment>
<keyword evidence="6 12" id="KW-0519">Myristate</keyword>
<feature type="region of interest" description="Disordered" evidence="13">
    <location>
        <begin position="1"/>
        <end position="30"/>
    </location>
</feature>
<dbReference type="SUPFAM" id="SSF48452">
    <property type="entry name" value="TPR-like"/>
    <property type="match status" value="1"/>
</dbReference>
<dbReference type="GO" id="GO:0106310">
    <property type="term" value="F:protein serine kinase activity"/>
    <property type="evidence" value="ECO:0007669"/>
    <property type="project" value="UniProtKB-UniRule"/>
</dbReference>
<dbReference type="EMBL" id="JBANAX010000922">
    <property type="protein sequence ID" value="KAL1188509.1"/>
    <property type="molecule type" value="Genomic_DNA"/>
</dbReference>
<dbReference type="InterPro" id="IPR058209">
    <property type="entry name" value="TPR_BSK1_C"/>
</dbReference>
<dbReference type="GO" id="GO:0009742">
    <property type="term" value="P:brassinosteroid mediated signaling pathway"/>
    <property type="evidence" value="ECO:0007669"/>
    <property type="project" value="UniProtKB-UniRule"/>
</dbReference>
<evidence type="ECO:0000256" key="8">
    <source>
        <dbReference type="ARBA" id="ARBA00022777"/>
    </source>
</evidence>
<sequence length="503" mass="56479">MGCCQSSTVDPIEDPEVAVPSQPEIGRGGESTLTNFSFFDLTMATKNFSPENIISEDGSDMVYKGRLLNGGLIAVKTYTIMAWPDPKHFVEEAEKVGKLGHQRVVNLIGYCCEDNERLLVAEFMPNDTLAKRLFYWRSQTMEWLTRLRVAYCVAEGLDYCNTAGFASYNNLSPYKVLFDEDGDACLSCFGLMKGIKDDQSTTGSVNPESVIFRFGTVLVNLLTGKQVPPSHAPEMIYGKNVIQLMDPNLMGIFSIEEATIVLQLGSRCLQYEDQENPNIKDIVATLETLQTITEVPSNEMLEMTNHAEVSLTQLSPLGEACSRMDLVAIYKILVPSNEMLEMINHAEVSSTQLSSLGEACSRMDLLAIHKILMKAQYEDDKEVIESSFEEWIQEVKDLQEVREHGDKAFLEQDFKTAIECYSKFVLARRMVYPSVYARRSLSYLFCDDPDQALLDGMRAQEVFPDWPVAFYLQSVALAKLNMNTDSADILKEAAILEAKRSQK</sequence>
<dbReference type="Proteomes" id="UP001558713">
    <property type="component" value="Unassembled WGS sequence"/>
</dbReference>
<reference evidence="15 16" key="1">
    <citation type="submission" date="2024-04" db="EMBL/GenBank/DDBJ databases">
        <title>Genome assembly C_amara_ONT_v2.</title>
        <authorList>
            <person name="Yant L."/>
            <person name="Moore C."/>
            <person name="Slenker M."/>
        </authorList>
    </citation>
    <scope>NUCLEOTIDE SEQUENCE [LARGE SCALE GENOMIC DNA]</scope>
    <source>
        <tissue evidence="15">Leaf</tissue>
    </source>
</reference>
<dbReference type="Pfam" id="PF25575">
    <property type="entry name" value="TPR_BSK1_C"/>
    <property type="match status" value="1"/>
</dbReference>
<keyword evidence="12" id="KW-1070">Brassinosteroid signaling pathway</keyword>
<keyword evidence="9 12" id="KW-0067">ATP-binding</keyword>
<keyword evidence="7 12" id="KW-0547">Nucleotide-binding</keyword>
<evidence type="ECO:0000256" key="10">
    <source>
        <dbReference type="ARBA" id="ARBA00023136"/>
    </source>
</evidence>
<keyword evidence="11 12" id="KW-0449">Lipoprotein</keyword>
<dbReference type="Gene3D" id="1.10.510.10">
    <property type="entry name" value="Transferase(Phosphotransferase) domain 1"/>
    <property type="match status" value="1"/>
</dbReference>
<dbReference type="SUPFAM" id="SSF56112">
    <property type="entry name" value="Protein kinase-like (PK-like)"/>
    <property type="match status" value="1"/>
</dbReference>
<dbReference type="EC" id="2.7.11.1" evidence="12"/>
<evidence type="ECO:0000256" key="5">
    <source>
        <dbReference type="ARBA" id="ARBA00022679"/>
    </source>
</evidence>
<dbReference type="InterPro" id="IPR000719">
    <property type="entry name" value="Prot_kinase_dom"/>
</dbReference>
<keyword evidence="5 12" id="KW-0808">Transferase</keyword>
<dbReference type="InterPro" id="IPR011990">
    <property type="entry name" value="TPR-like_helical_dom_sf"/>
</dbReference>
<dbReference type="Gene3D" id="1.25.40.10">
    <property type="entry name" value="Tetratricopeptide repeat domain"/>
    <property type="match status" value="1"/>
</dbReference>
<dbReference type="PROSITE" id="PS50011">
    <property type="entry name" value="PROTEIN_KINASE_DOM"/>
    <property type="match status" value="1"/>
</dbReference>
<keyword evidence="8 12" id="KW-0418">Kinase</keyword>
<evidence type="ECO:0000256" key="3">
    <source>
        <dbReference type="ARBA" id="ARBA00022475"/>
    </source>
</evidence>
<comment type="subunit">
    <text evidence="12">Interacts with BRI1.</text>
</comment>
<gene>
    <name evidence="15" type="ORF">V5N11_005937</name>
</gene>
<comment type="catalytic activity">
    <reaction evidence="12">
        <text>L-seryl-[protein] + ATP = O-phospho-L-seryl-[protein] + ADP + H(+)</text>
        <dbReference type="Rhea" id="RHEA:17989"/>
        <dbReference type="Rhea" id="RHEA-COMP:9863"/>
        <dbReference type="Rhea" id="RHEA-COMP:11604"/>
        <dbReference type="ChEBI" id="CHEBI:15378"/>
        <dbReference type="ChEBI" id="CHEBI:29999"/>
        <dbReference type="ChEBI" id="CHEBI:30616"/>
        <dbReference type="ChEBI" id="CHEBI:83421"/>
        <dbReference type="ChEBI" id="CHEBI:456216"/>
        <dbReference type="EC" id="2.7.11.1"/>
    </reaction>
</comment>
<evidence type="ECO:0000256" key="12">
    <source>
        <dbReference type="RuleBase" id="RU369005"/>
    </source>
</evidence>
<organism evidence="15 16">
    <name type="scientific">Cardamine amara subsp. amara</name>
    <dbReference type="NCBI Taxonomy" id="228776"/>
    <lineage>
        <taxon>Eukaryota</taxon>
        <taxon>Viridiplantae</taxon>
        <taxon>Streptophyta</taxon>
        <taxon>Embryophyta</taxon>
        <taxon>Tracheophyta</taxon>
        <taxon>Spermatophyta</taxon>
        <taxon>Magnoliopsida</taxon>
        <taxon>eudicotyledons</taxon>
        <taxon>Gunneridae</taxon>
        <taxon>Pentapetalae</taxon>
        <taxon>rosids</taxon>
        <taxon>malvids</taxon>
        <taxon>Brassicales</taxon>
        <taxon>Brassicaceae</taxon>
        <taxon>Cardamineae</taxon>
        <taxon>Cardamine</taxon>
    </lineage>
</organism>
<keyword evidence="3 12" id="KW-1003">Cell membrane</keyword>
<accession>A0ABD0Z1B8</accession>
<dbReference type="GO" id="GO:0005886">
    <property type="term" value="C:plasma membrane"/>
    <property type="evidence" value="ECO:0007669"/>
    <property type="project" value="UniProtKB-SubCell"/>
</dbReference>
<feature type="domain" description="Protein kinase" evidence="14">
    <location>
        <begin position="48"/>
        <end position="340"/>
    </location>
</feature>
<keyword evidence="10 12" id="KW-0472">Membrane</keyword>
<dbReference type="GO" id="GO:0004674">
    <property type="term" value="F:protein serine/threonine kinase activity"/>
    <property type="evidence" value="ECO:0007669"/>
    <property type="project" value="UniProtKB-UniRule"/>
</dbReference>
<comment type="caution">
    <text evidence="15">The sequence shown here is derived from an EMBL/GenBank/DDBJ whole genome shotgun (WGS) entry which is preliminary data.</text>
</comment>
<keyword evidence="16" id="KW-1185">Reference proteome</keyword>
<dbReference type="GO" id="GO:0005524">
    <property type="term" value="F:ATP binding"/>
    <property type="evidence" value="ECO:0007669"/>
    <property type="project" value="UniProtKB-UniRule"/>
</dbReference>
<evidence type="ECO:0000256" key="9">
    <source>
        <dbReference type="ARBA" id="ARBA00022840"/>
    </source>
</evidence>
<name>A0ABD0Z1B8_CARAN</name>
<evidence type="ECO:0000256" key="11">
    <source>
        <dbReference type="ARBA" id="ARBA00023288"/>
    </source>
</evidence>
<dbReference type="InterPro" id="IPR011009">
    <property type="entry name" value="Kinase-like_dom_sf"/>
</dbReference>
<dbReference type="InterPro" id="IPR001245">
    <property type="entry name" value="Ser-Thr/Tyr_kinase_cat_dom"/>
</dbReference>
<evidence type="ECO:0000313" key="16">
    <source>
        <dbReference type="Proteomes" id="UP001558713"/>
    </source>
</evidence>
<dbReference type="InterPro" id="IPR045845">
    <property type="entry name" value="BSK"/>
</dbReference>
<evidence type="ECO:0000256" key="13">
    <source>
        <dbReference type="SAM" id="MobiDB-lite"/>
    </source>
</evidence>
<proteinExistence type="inferred from homology"/>
<dbReference type="PANTHER" id="PTHR45863:SF10">
    <property type="entry name" value="SERINE_THREONINE-PROTEIN KINASE BSK-RELATED"/>
    <property type="match status" value="1"/>
</dbReference>
<evidence type="ECO:0000313" key="15">
    <source>
        <dbReference type="EMBL" id="KAL1188509.1"/>
    </source>
</evidence>
<evidence type="ECO:0000256" key="1">
    <source>
        <dbReference type="ARBA" id="ARBA00004193"/>
    </source>
</evidence>